<dbReference type="GeneID" id="37115478"/>
<gene>
    <name evidence="2" type="ORF">BO94DRAFT_547510</name>
</gene>
<comment type="caution">
    <text evidence="2">The sequence shown here is derived from an EMBL/GenBank/DDBJ whole genome shotgun (WGS) entry which is preliminary data.</text>
</comment>
<evidence type="ECO:0000313" key="3">
    <source>
        <dbReference type="Proteomes" id="UP000246702"/>
    </source>
</evidence>
<protein>
    <submittedName>
        <fullName evidence="2">Uncharacterized protein</fullName>
    </submittedName>
</protein>
<dbReference type="AlphaFoldDB" id="A0A317WF56"/>
<dbReference type="EMBL" id="MSFK01000018">
    <property type="protein sequence ID" value="PWY83867.1"/>
    <property type="molecule type" value="Genomic_DNA"/>
</dbReference>
<reference evidence="2 3" key="1">
    <citation type="submission" date="2016-12" db="EMBL/GenBank/DDBJ databases">
        <title>The genomes of Aspergillus section Nigri reveals drivers in fungal speciation.</title>
        <authorList>
            <consortium name="DOE Joint Genome Institute"/>
            <person name="Vesth T.C."/>
            <person name="Nybo J."/>
            <person name="Theobald S."/>
            <person name="Brandl J."/>
            <person name="Frisvad J.C."/>
            <person name="Nielsen K.F."/>
            <person name="Lyhne E.K."/>
            <person name="Kogle M.E."/>
            <person name="Kuo A."/>
            <person name="Riley R."/>
            <person name="Clum A."/>
            <person name="Nolan M."/>
            <person name="Lipzen A."/>
            <person name="Salamov A."/>
            <person name="Henrissat B."/>
            <person name="Wiebenga A."/>
            <person name="De Vries R.P."/>
            <person name="Grigoriev I.V."/>
            <person name="Mortensen U.H."/>
            <person name="Andersen M.R."/>
            <person name="Baker S.E."/>
        </authorList>
    </citation>
    <scope>NUCLEOTIDE SEQUENCE [LARGE SCALE GENOMIC DNA]</scope>
    <source>
        <strain evidence="2 3">CBS 115572</strain>
    </source>
</reference>
<organism evidence="2 3">
    <name type="scientific">Aspergillus sclerotioniger CBS 115572</name>
    <dbReference type="NCBI Taxonomy" id="1450535"/>
    <lineage>
        <taxon>Eukaryota</taxon>
        <taxon>Fungi</taxon>
        <taxon>Dikarya</taxon>
        <taxon>Ascomycota</taxon>
        <taxon>Pezizomycotina</taxon>
        <taxon>Eurotiomycetes</taxon>
        <taxon>Eurotiomycetidae</taxon>
        <taxon>Eurotiales</taxon>
        <taxon>Aspergillaceae</taxon>
        <taxon>Aspergillus</taxon>
        <taxon>Aspergillus subgen. Circumdati</taxon>
    </lineage>
</organism>
<feature type="signal peptide" evidence="1">
    <location>
        <begin position="1"/>
        <end position="18"/>
    </location>
</feature>
<keyword evidence="3" id="KW-1185">Reference proteome</keyword>
<evidence type="ECO:0000313" key="2">
    <source>
        <dbReference type="EMBL" id="PWY83867.1"/>
    </source>
</evidence>
<sequence>MKLLSVFSTTFLVAIVAATPLTGDASLERTHDVAKRQTRLEIVVYCVMSKIPGIPPIGNLVARGVDVTQQTGKHQDKVTSEDLSPSMVMIGEYMPWSSVLVP</sequence>
<accession>A0A317WF56</accession>
<dbReference type="Proteomes" id="UP000246702">
    <property type="component" value="Unassembled WGS sequence"/>
</dbReference>
<keyword evidence="1" id="KW-0732">Signal</keyword>
<name>A0A317WF56_9EURO</name>
<evidence type="ECO:0000256" key="1">
    <source>
        <dbReference type="SAM" id="SignalP"/>
    </source>
</evidence>
<feature type="chain" id="PRO_5016407480" evidence="1">
    <location>
        <begin position="19"/>
        <end position="102"/>
    </location>
</feature>
<dbReference type="RefSeq" id="XP_025466335.1">
    <property type="nucleotide sequence ID" value="XM_025613335.1"/>
</dbReference>
<proteinExistence type="predicted"/>